<proteinExistence type="inferred from homology"/>
<dbReference type="Gene3D" id="3.30.450.380">
    <property type="match status" value="1"/>
</dbReference>
<evidence type="ECO:0000313" key="4">
    <source>
        <dbReference type="Proteomes" id="UP001501570"/>
    </source>
</evidence>
<dbReference type="EMBL" id="BAABJQ010000029">
    <property type="protein sequence ID" value="GAA5197417.1"/>
    <property type="molecule type" value="Genomic_DNA"/>
</dbReference>
<name>A0ABP9SLF9_9ACTN</name>
<dbReference type="PANTHER" id="PTHR30486">
    <property type="entry name" value="TWITCHING MOTILITY PROTEIN PILT"/>
    <property type="match status" value="1"/>
</dbReference>
<dbReference type="RefSeq" id="WP_345636823.1">
    <property type="nucleotide sequence ID" value="NZ_BAABJQ010000029.1"/>
</dbReference>
<comment type="caution">
    <text evidence="3">The sequence shown here is derived from an EMBL/GenBank/DDBJ whole genome shotgun (WGS) entry which is preliminary data.</text>
</comment>
<accession>A0ABP9SLF9</accession>
<dbReference type="CDD" id="cd01130">
    <property type="entry name" value="VirB11-like_ATPase"/>
    <property type="match status" value="1"/>
</dbReference>
<dbReference type="SUPFAM" id="SSF52540">
    <property type="entry name" value="P-loop containing nucleoside triphosphate hydrolases"/>
    <property type="match status" value="1"/>
</dbReference>
<evidence type="ECO:0000256" key="1">
    <source>
        <dbReference type="ARBA" id="ARBA00006611"/>
    </source>
</evidence>
<dbReference type="InterPro" id="IPR027417">
    <property type="entry name" value="P-loop_NTPase"/>
</dbReference>
<evidence type="ECO:0000313" key="3">
    <source>
        <dbReference type="EMBL" id="GAA5197417.1"/>
    </source>
</evidence>
<protein>
    <submittedName>
        <fullName evidence="3">ATPase, T2SS/T4P/T4SS family</fullName>
    </submittedName>
</protein>
<comment type="similarity">
    <text evidence="1">Belongs to the GSP E family.</text>
</comment>
<evidence type="ECO:0000259" key="2">
    <source>
        <dbReference type="Pfam" id="PF00437"/>
    </source>
</evidence>
<reference evidence="4" key="1">
    <citation type="journal article" date="2019" name="Int. J. Syst. Evol. Microbiol.">
        <title>The Global Catalogue of Microorganisms (GCM) 10K type strain sequencing project: providing services to taxonomists for standard genome sequencing and annotation.</title>
        <authorList>
            <consortium name="The Broad Institute Genomics Platform"/>
            <consortium name="The Broad Institute Genome Sequencing Center for Infectious Disease"/>
            <person name="Wu L."/>
            <person name="Ma J."/>
        </authorList>
    </citation>
    <scope>NUCLEOTIDE SEQUENCE [LARGE SCALE GENOMIC DNA]</scope>
    <source>
        <strain evidence="4">JCM 18304</strain>
    </source>
</reference>
<dbReference type="InterPro" id="IPR001482">
    <property type="entry name" value="T2SS/T4SS_dom"/>
</dbReference>
<organism evidence="3 4">
    <name type="scientific">Rugosimonospora acidiphila</name>
    <dbReference type="NCBI Taxonomy" id="556531"/>
    <lineage>
        <taxon>Bacteria</taxon>
        <taxon>Bacillati</taxon>
        <taxon>Actinomycetota</taxon>
        <taxon>Actinomycetes</taxon>
        <taxon>Micromonosporales</taxon>
        <taxon>Micromonosporaceae</taxon>
        <taxon>Rugosimonospora</taxon>
    </lineage>
</organism>
<gene>
    <name evidence="3" type="ORF">GCM10023322_68640</name>
</gene>
<dbReference type="Pfam" id="PF00437">
    <property type="entry name" value="T2SSE"/>
    <property type="match status" value="1"/>
</dbReference>
<dbReference type="InterPro" id="IPR050921">
    <property type="entry name" value="T4SS_GSP_E_ATPase"/>
</dbReference>
<keyword evidence="4" id="KW-1185">Reference proteome</keyword>
<dbReference type="PANTHER" id="PTHR30486:SF6">
    <property type="entry name" value="TYPE IV PILUS RETRACTATION ATPASE PILT"/>
    <property type="match status" value="1"/>
</dbReference>
<feature type="domain" description="Bacterial type II secretion system protein E" evidence="2">
    <location>
        <begin position="180"/>
        <end position="388"/>
    </location>
</feature>
<dbReference type="Gene3D" id="3.40.50.300">
    <property type="entry name" value="P-loop containing nucleotide triphosphate hydrolases"/>
    <property type="match status" value="1"/>
</dbReference>
<sequence>MVTGYSWPPSPARAGAGAGVVDEVATQISQMISSQLQRPVPHGPGGSGEAVVGREELVERLLGEALVSYAQAAIAAGFDPPDPALRAAISSRVRDALLGLGPLQPLLADPDVENIDINGWTEVWLQYTDGRRAQARPLFGPDVDRGDDAALDALIRQIAAHAGGGEERRFDRGSPSVSAQLPDGSRMFAVMAVGARTYVSIRRHRLSLVDLTQLCEQFATISPAMVALLSALVRAKRNIVVAGGTDTGKTTFLRALARAIPAYERLITVEDVLELDLHRDPFHPNVVALQSRAANIEGVGAIPMDELVRMGLRMNPDRVFVGEVRGAEAIPMCQAMRQGNDGSMTTLHASDSEQVFSRLATCAMTTGSTPVTFETMSRLIAEAVHVVVHLDWSPDGRRVVSSIREVTGFDGTQVTSNEVYQPGPDRRARYAVPPRQQTLRALIAVGFDPAVLDADRQGWR</sequence>
<dbReference type="Proteomes" id="UP001501570">
    <property type="component" value="Unassembled WGS sequence"/>
</dbReference>